<keyword evidence="2" id="KW-1185">Reference proteome</keyword>
<dbReference type="Proteomes" id="UP001181693">
    <property type="component" value="Unassembled WGS sequence"/>
</dbReference>
<proteinExistence type="predicted"/>
<gene>
    <name evidence="1" type="ORF">GDO54_018095</name>
</gene>
<accession>A0AAV2ZST8</accession>
<evidence type="ECO:0000313" key="2">
    <source>
        <dbReference type="Proteomes" id="UP001181693"/>
    </source>
</evidence>
<organism evidence="1 2">
    <name type="scientific">Pyxicephalus adspersus</name>
    <name type="common">African bullfrog</name>
    <dbReference type="NCBI Taxonomy" id="30357"/>
    <lineage>
        <taxon>Eukaryota</taxon>
        <taxon>Metazoa</taxon>
        <taxon>Chordata</taxon>
        <taxon>Craniata</taxon>
        <taxon>Vertebrata</taxon>
        <taxon>Euteleostomi</taxon>
        <taxon>Amphibia</taxon>
        <taxon>Batrachia</taxon>
        <taxon>Anura</taxon>
        <taxon>Neobatrachia</taxon>
        <taxon>Ranoidea</taxon>
        <taxon>Pyxicephalidae</taxon>
        <taxon>Pyxicephalinae</taxon>
        <taxon>Pyxicephalus</taxon>
    </lineage>
</organism>
<protein>
    <submittedName>
        <fullName evidence="1">Uncharacterized protein</fullName>
    </submittedName>
</protein>
<reference evidence="1" key="1">
    <citation type="thesis" date="2020" institute="ProQuest LLC" country="789 East Eisenhower Parkway, Ann Arbor, MI, USA">
        <title>Comparative Genomics and Chromosome Evolution.</title>
        <authorList>
            <person name="Mudd A.B."/>
        </authorList>
    </citation>
    <scope>NUCLEOTIDE SEQUENCE</scope>
    <source>
        <strain evidence="1">1538</strain>
        <tissue evidence="1">Blood</tissue>
    </source>
</reference>
<evidence type="ECO:0000313" key="1">
    <source>
        <dbReference type="EMBL" id="DBA21466.1"/>
    </source>
</evidence>
<name>A0AAV2ZST8_PYXAD</name>
<dbReference type="EMBL" id="DYDO01000007">
    <property type="protein sequence ID" value="DBA21466.1"/>
    <property type="molecule type" value="Genomic_DNA"/>
</dbReference>
<sequence length="103" mass="11998">MHIDPIKQEILRSHFLANIKHWPCTAKKTKFCQRKLKASVHFFFLVAIFIHKPSDIPAEVSIKPIKSLHKKKGKTEKHNPSMPSFLYVCCQISLAPKRYKCQI</sequence>
<dbReference type="AlphaFoldDB" id="A0AAV2ZST8"/>
<comment type="caution">
    <text evidence="1">The sequence shown here is derived from an EMBL/GenBank/DDBJ whole genome shotgun (WGS) entry which is preliminary data.</text>
</comment>